<protein>
    <submittedName>
        <fullName evidence="1">Uncharacterized protein</fullName>
    </submittedName>
</protein>
<accession>A0A9D0Z3Z3</accession>
<dbReference type="Proteomes" id="UP000886796">
    <property type="component" value="Unassembled WGS sequence"/>
</dbReference>
<gene>
    <name evidence="1" type="ORF">IAB74_08570</name>
</gene>
<sequence length="88" mass="10279">MEPLFLPTLHTFAMNNIFTGSYGLLRFRAVPNVIMRTPKEVDMEQSSIHVEYWHGLYCYEKSQMEGEATFPMSEEGRSAMLSWLQEKI</sequence>
<reference evidence="1" key="2">
    <citation type="journal article" date="2021" name="PeerJ">
        <title>Extensive microbial diversity within the chicken gut microbiome revealed by metagenomics and culture.</title>
        <authorList>
            <person name="Gilroy R."/>
            <person name="Ravi A."/>
            <person name="Getino M."/>
            <person name="Pursley I."/>
            <person name="Horton D.L."/>
            <person name="Alikhan N.F."/>
            <person name="Baker D."/>
            <person name="Gharbi K."/>
            <person name="Hall N."/>
            <person name="Watson M."/>
            <person name="Adriaenssens E.M."/>
            <person name="Foster-Nyarko E."/>
            <person name="Jarju S."/>
            <person name="Secka A."/>
            <person name="Antonio M."/>
            <person name="Oren A."/>
            <person name="Chaudhuri R.R."/>
            <person name="La Ragione R."/>
            <person name="Hildebrand F."/>
            <person name="Pallen M.J."/>
        </authorList>
    </citation>
    <scope>NUCLEOTIDE SEQUENCE</scope>
    <source>
        <strain evidence="1">13361</strain>
    </source>
</reference>
<dbReference type="EMBL" id="DVFK01000113">
    <property type="protein sequence ID" value="HIQ68544.1"/>
    <property type="molecule type" value="Genomic_DNA"/>
</dbReference>
<comment type="caution">
    <text evidence="1">The sequence shown here is derived from an EMBL/GenBank/DDBJ whole genome shotgun (WGS) entry which is preliminary data.</text>
</comment>
<proteinExistence type="predicted"/>
<name>A0A9D0Z3Z3_9FIRM</name>
<organism evidence="1 2">
    <name type="scientific">Candidatus Faecousia excrementigallinarum</name>
    <dbReference type="NCBI Taxonomy" id="2840806"/>
    <lineage>
        <taxon>Bacteria</taxon>
        <taxon>Bacillati</taxon>
        <taxon>Bacillota</taxon>
        <taxon>Clostridia</taxon>
        <taxon>Eubacteriales</taxon>
        <taxon>Oscillospiraceae</taxon>
        <taxon>Faecousia</taxon>
    </lineage>
</organism>
<dbReference type="AlphaFoldDB" id="A0A9D0Z3Z3"/>
<evidence type="ECO:0000313" key="1">
    <source>
        <dbReference type="EMBL" id="HIQ68544.1"/>
    </source>
</evidence>
<evidence type="ECO:0000313" key="2">
    <source>
        <dbReference type="Proteomes" id="UP000886796"/>
    </source>
</evidence>
<reference evidence="1" key="1">
    <citation type="submission" date="2020-10" db="EMBL/GenBank/DDBJ databases">
        <authorList>
            <person name="Gilroy R."/>
        </authorList>
    </citation>
    <scope>NUCLEOTIDE SEQUENCE</scope>
    <source>
        <strain evidence="1">13361</strain>
    </source>
</reference>